<evidence type="ECO:0000313" key="2">
    <source>
        <dbReference type="Proteomes" id="UP000016649"/>
    </source>
</evidence>
<proteinExistence type="predicted"/>
<gene>
    <name evidence="1" type="ORF">HMPREF9193_01239</name>
</gene>
<dbReference type="EMBL" id="AWVH01000030">
    <property type="protein sequence ID" value="ERJ93237.1"/>
    <property type="molecule type" value="Genomic_DNA"/>
</dbReference>
<keyword evidence="2" id="KW-1185">Reference proteome</keyword>
<comment type="caution">
    <text evidence="1">The sequence shown here is derived from an EMBL/GenBank/DDBJ whole genome shotgun (WGS) entry which is preliminary data.</text>
</comment>
<dbReference type="Proteomes" id="UP000016649">
    <property type="component" value="Unassembled WGS sequence"/>
</dbReference>
<name>A0ABN0NZ84_TRELE</name>
<sequence length="232" mass="27336">MLKSVDKINEKMIICTGKIYIGGRDMNRKERVLEIDEAVLSFFKMALLSSYSKITRLLQEQRELGLRKKSENWTIYLSNYLNDFYSFNTTIKKTKAGYKYVEMILDTSTSTTIIICHLQYLKQRTRFPRPALYRDVQRMKNPSIQQEFTHPSFFNKTKNEIYYLFCFGEDEKGIFGIFKQPDGQAPIYYAESKNCIDTTIIQENHDAINEKPDISVYDIKTDIINRFNRSKA</sequence>
<protein>
    <submittedName>
        <fullName evidence="1">Uncharacterized protein</fullName>
    </submittedName>
</protein>
<reference evidence="1 2" key="1">
    <citation type="submission" date="2013-08" db="EMBL/GenBank/DDBJ databases">
        <authorList>
            <person name="Weinstock G."/>
            <person name="Sodergren E."/>
            <person name="Wylie T."/>
            <person name="Fulton L."/>
            <person name="Fulton R."/>
            <person name="Fronick C."/>
            <person name="O'Laughlin M."/>
            <person name="Godfrey J."/>
            <person name="Miner T."/>
            <person name="Herter B."/>
            <person name="Appelbaum E."/>
            <person name="Cordes M."/>
            <person name="Lek S."/>
            <person name="Wollam A."/>
            <person name="Pepin K.H."/>
            <person name="Palsikar V.B."/>
            <person name="Mitreva M."/>
            <person name="Wilson R.K."/>
        </authorList>
    </citation>
    <scope>NUCLEOTIDE SEQUENCE [LARGE SCALE GENOMIC DNA]</scope>
    <source>
        <strain evidence="1 2">ATCC 700332</strain>
    </source>
</reference>
<accession>A0ABN0NZ84</accession>
<evidence type="ECO:0000313" key="1">
    <source>
        <dbReference type="EMBL" id="ERJ93237.1"/>
    </source>
</evidence>
<organism evidence="1 2">
    <name type="scientific">Treponema lecithinolyticum ATCC 700332</name>
    <dbReference type="NCBI Taxonomy" id="1321815"/>
    <lineage>
        <taxon>Bacteria</taxon>
        <taxon>Pseudomonadati</taxon>
        <taxon>Spirochaetota</taxon>
        <taxon>Spirochaetia</taxon>
        <taxon>Spirochaetales</taxon>
        <taxon>Treponemataceae</taxon>
        <taxon>Treponema</taxon>
    </lineage>
</organism>